<gene>
    <name evidence="2" type="ORF">EAH86_12850</name>
</gene>
<dbReference type="Proteomes" id="UP000317722">
    <property type="component" value="Unassembled WGS sequence"/>
</dbReference>
<keyword evidence="1" id="KW-0472">Membrane</keyword>
<sequence>MPYVLGNVAGLALVMGTLVSGVRWLTTGQPPRMLGPTVARAQTWRASRRPASEPIPPILLAMELSRLAAHIRRVEAGDQPRKAERLMAARLAYDHALRDYCRAVDIPVPTAIRGLSREQRFHMESALIGAGHDW</sequence>
<dbReference type="AlphaFoldDB" id="A0A502CWJ1"/>
<evidence type="ECO:0000313" key="2">
    <source>
        <dbReference type="EMBL" id="TPG16111.1"/>
    </source>
</evidence>
<protein>
    <submittedName>
        <fullName evidence="2">Uncharacterized protein</fullName>
    </submittedName>
</protein>
<evidence type="ECO:0000256" key="1">
    <source>
        <dbReference type="SAM" id="Phobius"/>
    </source>
</evidence>
<comment type="caution">
    <text evidence="2">The sequence shown here is derived from an EMBL/GenBank/DDBJ whole genome shotgun (WGS) entry which is preliminary data.</text>
</comment>
<proteinExistence type="predicted"/>
<dbReference type="RefSeq" id="WP_140741326.1">
    <property type="nucleotide sequence ID" value="NZ_RCZM01000004.1"/>
</dbReference>
<dbReference type="EMBL" id="RCZM01000004">
    <property type="protein sequence ID" value="TPG16111.1"/>
    <property type="molecule type" value="Genomic_DNA"/>
</dbReference>
<evidence type="ECO:0000313" key="3">
    <source>
        <dbReference type="Proteomes" id="UP000317722"/>
    </source>
</evidence>
<keyword evidence="3" id="KW-1185">Reference proteome</keyword>
<reference evidence="2 3" key="1">
    <citation type="journal article" date="2019" name="Environ. Microbiol.">
        <title>Species interactions and distinct microbial communities in high Arctic permafrost affected cryosols are associated with the CH4 and CO2 gas fluxes.</title>
        <authorList>
            <person name="Altshuler I."/>
            <person name="Hamel J."/>
            <person name="Turney S."/>
            <person name="Magnuson E."/>
            <person name="Levesque R."/>
            <person name="Greer C."/>
            <person name="Whyte L.G."/>
        </authorList>
    </citation>
    <scope>NUCLEOTIDE SEQUENCE [LARGE SCALE GENOMIC DNA]</scope>
    <source>
        <strain evidence="2 3">S9.3A</strain>
    </source>
</reference>
<name>A0A502CWJ1_9MICO</name>
<organism evidence="2 3">
    <name type="scientific">Pedococcus bigeumensis</name>
    <dbReference type="NCBI Taxonomy" id="433644"/>
    <lineage>
        <taxon>Bacteria</taxon>
        <taxon>Bacillati</taxon>
        <taxon>Actinomycetota</taxon>
        <taxon>Actinomycetes</taxon>
        <taxon>Micrococcales</taxon>
        <taxon>Intrasporangiaceae</taxon>
        <taxon>Pedococcus</taxon>
    </lineage>
</organism>
<dbReference type="OrthoDB" id="4843798at2"/>
<keyword evidence="1" id="KW-1133">Transmembrane helix</keyword>
<keyword evidence="1" id="KW-0812">Transmembrane</keyword>
<feature type="transmembrane region" description="Helical" evidence="1">
    <location>
        <begin position="6"/>
        <end position="25"/>
    </location>
</feature>
<accession>A0A502CWJ1</accession>